<accession>A0A6J6X7D4</accession>
<organism evidence="1">
    <name type="scientific">freshwater metagenome</name>
    <dbReference type="NCBI Taxonomy" id="449393"/>
    <lineage>
        <taxon>unclassified sequences</taxon>
        <taxon>metagenomes</taxon>
        <taxon>ecological metagenomes</taxon>
    </lineage>
</organism>
<gene>
    <name evidence="1" type="ORF">UFOPK2958_01309</name>
</gene>
<evidence type="ECO:0000313" key="1">
    <source>
        <dbReference type="EMBL" id="CAB4792299.1"/>
    </source>
</evidence>
<dbReference type="AlphaFoldDB" id="A0A6J6X7D4"/>
<name>A0A6J6X7D4_9ZZZZ</name>
<dbReference type="EMBL" id="CAFAAB010000185">
    <property type="protein sequence ID" value="CAB4792299.1"/>
    <property type="molecule type" value="Genomic_DNA"/>
</dbReference>
<protein>
    <submittedName>
        <fullName evidence="1">Unannotated protein</fullName>
    </submittedName>
</protein>
<sequence>MREECKHFQSRSYANGETARFCVLGAAPDQPFSCPDSCVMYERRFADVGWDHGTLVSPPTPTVPDSTAGSREDVLAAASEIVGAVAPQLFEERRAQLEVDKNKSRRRWKFWER</sequence>
<reference evidence="1" key="1">
    <citation type="submission" date="2020-05" db="EMBL/GenBank/DDBJ databases">
        <authorList>
            <person name="Chiriac C."/>
            <person name="Salcher M."/>
            <person name="Ghai R."/>
            <person name="Kavagutti S V."/>
        </authorList>
    </citation>
    <scope>NUCLEOTIDE SEQUENCE</scope>
</reference>
<proteinExistence type="predicted"/>